<dbReference type="GO" id="GO:0005886">
    <property type="term" value="C:plasma membrane"/>
    <property type="evidence" value="ECO:0007669"/>
    <property type="project" value="TreeGrafter"/>
</dbReference>
<protein>
    <recommendedName>
        <fullName evidence="3">FAD dependent oxidoreductase domain-containing protein</fullName>
    </recommendedName>
</protein>
<dbReference type="InterPro" id="IPR036188">
    <property type="entry name" value="FAD/NAD-bd_sf"/>
</dbReference>
<evidence type="ECO:0000256" key="2">
    <source>
        <dbReference type="ARBA" id="ARBA00023002"/>
    </source>
</evidence>
<evidence type="ECO:0000313" key="5">
    <source>
        <dbReference type="Proteomes" id="UP000095347"/>
    </source>
</evidence>
<dbReference type="PANTHER" id="PTHR13847:SF280">
    <property type="entry name" value="D-AMINO ACID DEHYDROGENASE"/>
    <property type="match status" value="1"/>
</dbReference>
<comment type="caution">
    <text evidence="4">The sequence shown here is derived from an EMBL/GenBank/DDBJ whole genome shotgun (WGS) entry which is preliminary data.</text>
</comment>
<accession>A0A1E5Q9G2</accession>
<dbReference type="Gene3D" id="3.50.50.60">
    <property type="entry name" value="FAD/NAD(P)-binding domain"/>
    <property type="match status" value="2"/>
</dbReference>
<evidence type="ECO:0000259" key="3">
    <source>
        <dbReference type="Pfam" id="PF01266"/>
    </source>
</evidence>
<feature type="domain" description="FAD dependent oxidoreductase" evidence="3">
    <location>
        <begin position="2"/>
        <end position="398"/>
    </location>
</feature>
<reference evidence="5" key="1">
    <citation type="submission" date="2016-07" db="EMBL/GenBank/DDBJ databases">
        <authorList>
            <person name="Florea S."/>
            <person name="Webb J.S."/>
            <person name="Jaromczyk J."/>
            <person name="Schardl C.L."/>
        </authorList>
    </citation>
    <scope>NUCLEOTIDE SEQUENCE [LARGE SCALE GENOMIC DNA]</scope>
    <source>
        <strain evidence="5">MV-1</strain>
    </source>
</reference>
<dbReference type="SUPFAM" id="SSF54373">
    <property type="entry name" value="FAD-linked reductases, C-terminal domain"/>
    <property type="match status" value="1"/>
</dbReference>
<dbReference type="NCBIfam" id="NF001933">
    <property type="entry name" value="PRK00711.1"/>
    <property type="match status" value="1"/>
</dbReference>
<evidence type="ECO:0000313" key="4">
    <source>
        <dbReference type="EMBL" id="OEJ68055.1"/>
    </source>
</evidence>
<dbReference type="InterPro" id="IPR006076">
    <property type="entry name" value="FAD-dep_OxRdtase"/>
</dbReference>
<organism evidence="4 5">
    <name type="scientific">Magnetovibrio blakemorei</name>
    <dbReference type="NCBI Taxonomy" id="28181"/>
    <lineage>
        <taxon>Bacteria</taxon>
        <taxon>Pseudomonadati</taxon>
        <taxon>Pseudomonadota</taxon>
        <taxon>Alphaproteobacteria</taxon>
        <taxon>Rhodospirillales</taxon>
        <taxon>Magnetovibrionaceae</taxon>
        <taxon>Magnetovibrio</taxon>
    </lineage>
</organism>
<dbReference type="GO" id="GO:0005737">
    <property type="term" value="C:cytoplasm"/>
    <property type="evidence" value="ECO:0007669"/>
    <property type="project" value="TreeGrafter"/>
</dbReference>
<dbReference type="GO" id="GO:0055130">
    <property type="term" value="P:D-alanine catabolic process"/>
    <property type="evidence" value="ECO:0007669"/>
    <property type="project" value="TreeGrafter"/>
</dbReference>
<comment type="similarity">
    <text evidence="1">Belongs to the DadA oxidoreductase family.</text>
</comment>
<gene>
    <name evidence="4" type="ORF">BEN30_07270</name>
</gene>
<dbReference type="RefSeq" id="WP_069957384.1">
    <property type="nucleotide sequence ID" value="NZ_MCGG01000017.1"/>
</dbReference>
<dbReference type="OrthoDB" id="9805337at2"/>
<dbReference type="EMBL" id="MCGG01000017">
    <property type="protein sequence ID" value="OEJ68055.1"/>
    <property type="molecule type" value="Genomic_DNA"/>
</dbReference>
<sequence>MKVVVLGAGVIGVTSAYELASDGHDVTVIERCEGVALETSFANGGQLSSDHGEPLAAPGVVAKALKWLGRTDAPLLFRLRLDPALWSWTLQFLSNSTEPKFWKNAERVLRLALYSRERMRETLKHETLAFDHQSKGILNVYQKPRELDHALENVRGLKELGSEQRVLDRKGCVALEPALGHSTLLIAGGIFTPRDESGDCYAFTKALAERCERRGVSFRFNTTVQGFHKEGWRVTSVETSQGPIEADVFVIALGSHSKTLLKGLDLNVPIYPAKGYSMTAPVADDAMAPNTSITSQAHKLVFSRMGGKLRVAGMLEFNGFDSVLDEKRARLVTTNALQLFPRAIEMNQAEYWTGLRPMTPDSVPILGRGKQENLILNTGHGMLGWTMAMGSARITADLVASHAPAINLEGLGWERFS</sequence>
<dbReference type="Pfam" id="PF01266">
    <property type="entry name" value="DAO"/>
    <property type="match status" value="1"/>
</dbReference>
<dbReference type="GO" id="GO:0008718">
    <property type="term" value="F:D-amino-acid dehydrogenase activity"/>
    <property type="evidence" value="ECO:0007669"/>
    <property type="project" value="TreeGrafter"/>
</dbReference>
<evidence type="ECO:0000256" key="1">
    <source>
        <dbReference type="ARBA" id="ARBA00009410"/>
    </source>
</evidence>
<dbReference type="Proteomes" id="UP000095347">
    <property type="component" value="Unassembled WGS sequence"/>
</dbReference>
<proteinExistence type="inferred from homology"/>
<dbReference type="Gene3D" id="3.30.9.10">
    <property type="entry name" value="D-Amino Acid Oxidase, subunit A, domain 2"/>
    <property type="match status" value="1"/>
</dbReference>
<name>A0A1E5Q9G2_9PROT</name>
<dbReference type="PANTHER" id="PTHR13847">
    <property type="entry name" value="SARCOSINE DEHYDROGENASE-RELATED"/>
    <property type="match status" value="1"/>
</dbReference>
<keyword evidence="2" id="KW-0560">Oxidoreductase</keyword>
<dbReference type="SUPFAM" id="SSF51905">
    <property type="entry name" value="FAD/NAD(P)-binding domain"/>
    <property type="match status" value="1"/>
</dbReference>
<dbReference type="AlphaFoldDB" id="A0A1E5Q9G2"/>
<dbReference type="STRING" id="28181.BEN30_07270"/>
<keyword evidence="5" id="KW-1185">Reference proteome</keyword>